<organism evidence="2 3">
    <name type="scientific">Thermodesulfobacterium commune</name>
    <dbReference type="NCBI Taxonomy" id="1741"/>
    <lineage>
        <taxon>Bacteria</taxon>
        <taxon>Pseudomonadati</taxon>
        <taxon>Thermodesulfobacteriota</taxon>
        <taxon>Thermodesulfobacteria</taxon>
        <taxon>Thermodesulfobacteriales</taxon>
        <taxon>Thermodesulfobacteriaceae</taxon>
        <taxon>Thermodesulfobacterium</taxon>
    </lineage>
</organism>
<sequence>MKICIVSQGKDLEAEIDSRFGRCRYFVFYDTETGEYEVIENTWREATQGAGVQAAQFVASKGVQVLVTGGKLGPKAERIIGSAKIKILEVSGKVIDGINQVKNLS</sequence>
<accession>A0A117LCF0</accession>
<dbReference type="PANTHER" id="PTHR42983">
    <property type="entry name" value="DINITROGENASE IRON-MOLYBDENUM COFACTOR PROTEIN-RELATED"/>
    <property type="match status" value="1"/>
</dbReference>
<evidence type="ECO:0000313" key="3">
    <source>
        <dbReference type="Proteomes" id="UP000257240"/>
    </source>
</evidence>
<dbReference type="Gene3D" id="3.30.420.130">
    <property type="entry name" value="Dinitrogenase iron-molybdenum cofactor biosynthesis domain"/>
    <property type="match status" value="1"/>
</dbReference>
<evidence type="ECO:0000259" key="1">
    <source>
        <dbReference type="Pfam" id="PF02579"/>
    </source>
</evidence>
<dbReference type="Pfam" id="PF02579">
    <property type="entry name" value="Nitro_FeMo-Co"/>
    <property type="match status" value="1"/>
</dbReference>
<dbReference type="AlphaFoldDB" id="A0A117LCF0"/>
<proteinExistence type="predicted"/>
<name>A0A117LCF0_9BACT</name>
<dbReference type="SUPFAM" id="SSF53146">
    <property type="entry name" value="Nitrogenase accessory factor-like"/>
    <property type="match status" value="1"/>
</dbReference>
<dbReference type="InterPro" id="IPR033913">
    <property type="entry name" value="MTH1175_dom"/>
</dbReference>
<dbReference type="InterPro" id="IPR036105">
    <property type="entry name" value="DiNase_FeMo-co_biosyn_sf"/>
</dbReference>
<feature type="domain" description="Dinitrogenase iron-molybdenum cofactor biosynthesis" evidence="1">
    <location>
        <begin position="13"/>
        <end position="101"/>
    </location>
</feature>
<dbReference type="EMBL" id="DLVE01000015">
    <property type="protein sequence ID" value="HAA83388.1"/>
    <property type="molecule type" value="Genomic_DNA"/>
</dbReference>
<reference evidence="2 3" key="1">
    <citation type="journal article" date="2018" name="Nat. Biotechnol.">
        <title>A standardized bacterial taxonomy based on genome phylogeny substantially revises the tree of life.</title>
        <authorList>
            <person name="Parks D.H."/>
            <person name="Chuvochina M."/>
            <person name="Waite D.W."/>
            <person name="Rinke C."/>
            <person name="Skarshewski A."/>
            <person name="Chaumeil P.A."/>
            <person name="Hugenholtz P."/>
        </authorList>
    </citation>
    <scope>NUCLEOTIDE SEQUENCE [LARGE SCALE GENOMIC DNA]</scope>
    <source>
        <strain evidence="2">UBA12529</strain>
    </source>
</reference>
<dbReference type="InterPro" id="IPR003731">
    <property type="entry name" value="Di-Nase_FeMo-co_biosynth"/>
</dbReference>
<evidence type="ECO:0000313" key="2">
    <source>
        <dbReference type="EMBL" id="HAA83388.1"/>
    </source>
</evidence>
<dbReference type="Proteomes" id="UP000257240">
    <property type="component" value="Unassembled WGS sequence"/>
</dbReference>
<gene>
    <name evidence="2" type="ORF">DCE01_01140</name>
</gene>
<comment type="caution">
    <text evidence="2">The sequence shown here is derived from an EMBL/GenBank/DDBJ whole genome shotgun (WGS) entry which is preliminary data.</text>
</comment>
<dbReference type="CDD" id="cd00851">
    <property type="entry name" value="MTH1175"/>
    <property type="match status" value="1"/>
</dbReference>
<protein>
    <submittedName>
        <fullName evidence="2">Dinitrogenase iron-molybdenum cofactor biosynthesis protein</fullName>
    </submittedName>
</protein>
<dbReference type="PANTHER" id="PTHR42983:SF1">
    <property type="entry name" value="IRON-MOLYBDENUM PROTEIN"/>
    <property type="match status" value="1"/>
</dbReference>